<proteinExistence type="inferred from homology"/>
<dbReference type="Gene3D" id="2.60.120.970">
    <property type="match status" value="1"/>
</dbReference>
<dbReference type="Pfam" id="PF00688">
    <property type="entry name" value="TGFb_propeptide"/>
    <property type="match status" value="1"/>
</dbReference>
<accession>A0A2H8TK91</accession>
<dbReference type="PROSITE" id="PS51362">
    <property type="entry name" value="TGF_BETA_2"/>
    <property type="match status" value="1"/>
</dbReference>
<evidence type="ECO:0000259" key="11">
    <source>
        <dbReference type="PROSITE" id="PS51362"/>
    </source>
</evidence>
<dbReference type="InterPro" id="IPR015615">
    <property type="entry name" value="TGF-beta-rel"/>
</dbReference>
<reference evidence="12" key="1">
    <citation type="submission" date="2017-10" db="EMBL/GenBank/DDBJ databases">
        <title>Transcriptome Assembly of Sugarcane Aphid Adults.</title>
        <authorList>
            <person name="Scully E.D."/>
            <person name="Palmer N.A."/>
            <person name="Geib S.M."/>
            <person name="Sarath G."/>
            <person name="Sattler S.E."/>
        </authorList>
    </citation>
    <scope>NUCLEOTIDE SEQUENCE</scope>
    <source>
        <tissue evidence="12">Whole body</tissue>
    </source>
</reference>
<protein>
    <submittedName>
        <fullName evidence="12">Growth/differentiation factor 8</fullName>
    </submittedName>
</protein>
<dbReference type="PRINTS" id="PR00669">
    <property type="entry name" value="INHIBINA"/>
</dbReference>
<dbReference type="SUPFAM" id="SSF57501">
    <property type="entry name" value="Cystine-knot cytokines"/>
    <property type="match status" value="1"/>
</dbReference>
<dbReference type="PANTHER" id="PTHR11848:SF262">
    <property type="entry name" value="LD29161P"/>
    <property type="match status" value="1"/>
</dbReference>
<dbReference type="InterPro" id="IPR029034">
    <property type="entry name" value="Cystine-knot_cytokine"/>
</dbReference>
<dbReference type="GO" id="GO:0005125">
    <property type="term" value="F:cytokine activity"/>
    <property type="evidence" value="ECO:0007669"/>
    <property type="project" value="TreeGrafter"/>
</dbReference>
<evidence type="ECO:0000256" key="6">
    <source>
        <dbReference type="ARBA" id="ARBA00023030"/>
    </source>
</evidence>
<dbReference type="OrthoDB" id="5948587at2759"/>
<feature type="region of interest" description="Disordered" evidence="9">
    <location>
        <begin position="30"/>
        <end position="63"/>
    </location>
</feature>
<dbReference type="EMBL" id="GFXV01002748">
    <property type="protein sequence ID" value="MBW14553.1"/>
    <property type="molecule type" value="Transcribed_RNA"/>
</dbReference>
<dbReference type="Gene3D" id="2.10.90.10">
    <property type="entry name" value="Cystine-knot cytokines"/>
    <property type="match status" value="1"/>
</dbReference>
<evidence type="ECO:0000256" key="5">
    <source>
        <dbReference type="ARBA" id="ARBA00022729"/>
    </source>
</evidence>
<gene>
    <name evidence="12" type="primary">mstnb_6</name>
</gene>
<dbReference type="PROSITE" id="PS00250">
    <property type="entry name" value="TGF_BETA_1"/>
    <property type="match status" value="1"/>
</dbReference>
<evidence type="ECO:0000256" key="4">
    <source>
        <dbReference type="ARBA" id="ARBA00022685"/>
    </source>
</evidence>
<comment type="similarity">
    <text evidence="2 8">Belongs to the TGF-beta family.</text>
</comment>
<evidence type="ECO:0000256" key="2">
    <source>
        <dbReference type="ARBA" id="ARBA00006656"/>
    </source>
</evidence>
<dbReference type="GO" id="GO:0008083">
    <property type="term" value="F:growth factor activity"/>
    <property type="evidence" value="ECO:0007669"/>
    <property type="project" value="UniProtKB-KW"/>
</dbReference>
<name>A0A2H8TK91_9HEMI</name>
<dbReference type="InterPro" id="IPR017948">
    <property type="entry name" value="TGFb_CS"/>
</dbReference>
<organism evidence="12">
    <name type="scientific">Melanaphis sacchari</name>
    <dbReference type="NCBI Taxonomy" id="742174"/>
    <lineage>
        <taxon>Eukaryota</taxon>
        <taxon>Metazoa</taxon>
        <taxon>Ecdysozoa</taxon>
        <taxon>Arthropoda</taxon>
        <taxon>Hexapoda</taxon>
        <taxon>Insecta</taxon>
        <taxon>Pterygota</taxon>
        <taxon>Neoptera</taxon>
        <taxon>Paraneoptera</taxon>
        <taxon>Hemiptera</taxon>
        <taxon>Sternorrhyncha</taxon>
        <taxon>Aphidomorpha</taxon>
        <taxon>Aphidoidea</taxon>
        <taxon>Aphididae</taxon>
        <taxon>Aphidini</taxon>
        <taxon>Melanaphis</taxon>
    </lineage>
</organism>
<keyword evidence="3" id="KW-0964">Secreted</keyword>
<evidence type="ECO:0000256" key="7">
    <source>
        <dbReference type="ARBA" id="ARBA00023157"/>
    </source>
</evidence>
<dbReference type="AlphaFoldDB" id="A0A2H8TK91"/>
<dbReference type="InterPro" id="IPR001839">
    <property type="entry name" value="TGF-b_C"/>
</dbReference>
<dbReference type="PANTHER" id="PTHR11848">
    <property type="entry name" value="TGF-BETA FAMILY"/>
    <property type="match status" value="1"/>
</dbReference>
<dbReference type="FunFam" id="2.10.90.10:FF:000006">
    <property type="entry name" value="growth/differentiation factor 8"/>
    <property type="match status" value="1"/>
</dbReference>
<feature type="chain" id="PRO_5014158173" evidence="10">
    <location>
        <begin position="24"/>
        <end position="467"/>
    </location>
</feature>
<comment type="subcellular location">
    <subcellularLocation>
        <location evidence="1">Secreted</location>
    </subcellularLocation>
</comment>
<feature type="domain" description="TGF-beta family profile" evidence="11">
    <location>
        <begin position="351"/>
        <end position="467"/>
    </location>
</feature>
<keyword evidence="5 10" id="KW-0732">Signal</keyword>
<sequence>MRRKMPNVAVVAVAVAALLLVTAETVLTAGGGGGGGGGGGRQRGAATAAADRQQDIDSGDDESLRTPAAVQCANCLGHEGIKSLSIELIKASILNKLGMQRPPEFGGRLPPRVPTDLPPLQDLMRRYNNDHGSSVVVFPRIRHKSHHFDDSVTDMQSDEATGYSTTAAAAASAENANSYNVGNMDVDDDDYHVKTHKLIAFAQPHPTVQKLRGHYPLYFTFSEQTGQQRITEAILWLYKRRLDVVIDDAVVMIEVYRIYPITLHQSFVSSLKCVINTTQPGWVPIDLQRHMSDWFKTTDGPKNLTLAVHAYYVNKNTTHARTPYVTDARKREDMTEIPYLEVHTEDTRRSRAKRNVLGKDCDENSKEQLCCRYPLTVDFEDFGWDWIIAPKKYEANYCSGECPMVYLQKYPHTHLAQLTNKSGTYPGTGPCCAPRKLSAISMLYFDQDFNIIYGLLPGMVVDRCGCS</sequence>
<keyword evidence="7" id="KW-1015">Disulfide bond</keyword>
<dbReference type="SMART" id="SM00204">
    <property type="entry name" value="TGFB"/>
    <property type="match status" value="1"/>
</dbReference>
<feature type="signal peptide" evidence="10">
    <location>
        <begin position="1"/>
        <end position="23"/>
    </location>
</feature>
<evidence type="ECO:0000256" key="10">
    <source>
        <dbReference type="SAM" id="SignalP"/>
    </source>
</evidence>
<evidence type="ECO:0000256" key="1">
    <source>
        <dbReference type="ARBA" id="ARBA00004613"/>
    </source>
</evidence>
<keyword evidence="6 8" id="KW-0339">Growth factor</keyword>
<evidence type="ECO:0000313" key="12">
    <source>
        <dbReference type="EMBL" id="MBW14553.1"/>
    </source>
</evidence>
<evidence type="ECO:0000256" key="9">
    <source>
        <dbReference type="SAM" id="MobiDB-lite"/>
    </source>
</evidence>
<dbReference type="Pfam" id="PF00019">
    <property type="entry name" value="TGF_beta"/>
    <property type="match status" value="1"/>
</dbReference>
<evidence type="ECO:0000256" key="8">
    <source>
        <dbReference type="RuleBase" id="RU000354"/>
    </source>
</evidence>
<keyword evidence="4" id="KW-0165">Cleavage on pair of basic residues</keyword>
<dbReference type="GO" id="GO:0005615">
    <property type="term" value="C:extracellular space"/>
    <property type="evidence" value="ECO:0007669"/>
    <property type="project" value="TreeGrafter"/>
</dbReference>
<feature type="compositionally biased region" description="Gly residues" evidence="9">
    <location>
        <begin position="30"/>
        <end position="42"/>
    </location>
</feature>
<dbReference type="InterPro" id="IPR001111">
    <property type="entry name" value="TGF-b_propeptide"/>
</dbReference>
<evidence type="ECO:0000256" key="3">
    <source>
        <dbReference type="ARBA" id="ARBA00022525"/>
    </source>
</evidence>